<gene>
    <name evidence="2" type="ORF">FPL22_14715</name>
</gene>
<protein>
    <submittedName>
        <fullName evidence="2">Uncharacterized protein</fullName>
    </submittedName>
</protein>
<proteinExistence type="predicted"/>
<sequence>MKTVTHRLRSLLLSVVVIALLPLGAMAEGKLAVFSPKDGFADGWKASAWSGPTTGEIPGTEKGTSILQVSVSADTKPYAGLILTSTAGSGFALSEKALKSGEVLINLKPGKTALGAAATVAQPLQLALTFLTKTGETVHGGFSTMANVLETSPASGSQLVKIAVANSLTGLKVTPDQLASISGVRFQYAGEALAGFLIIDCVIKE</sequence>
<organism evidence="2 3">
    <name type="scientific">Rariglobus hedericola</name>
    <dbReference type="NCBI Taxonomy" id="2597822"/>
    <lineage>
        <taxon>Bacteria</taxon>
        <taxon>Pseudomonadati</taxon>
        <taxon>Verrucomicrobiota</taxon>
        <taxon>Opitutia</taxon>
        <taxon>Opitutales</taxon>
        <taxon>Opitutaceae</taxon>
        <taxon>Rariglobus</taxon>
    </lineage>
</organism>
<evidence type="ECO:0000256" key="1">
    <source>
        <dbReference type="SAM" id="SignalP"/>
    </source>
</evidence>
<accession>A0A556QL28</accession>
<name>A0A556QL28_9BACT</name>
<dbReference type="AlphaFoldDB" id="A0A556QL28"/>
<feature type="chain" id="PRO_5022130735" evidence="1">
    <location>
        <begin position="28"/>
        <end position="205"/>
    </location>
</feature>
<keyword evidence="1" id="KW-0732">Signal</keyword>
<reference evidence="2 3" key="1">
    <citation type="submission" date="2019-07" db="EMBL/GenBank/DDBJ databases">
        <title>Description of 53C-WASEF.</title>
        <authorList>
            <person name="Pitt A."/>
            <person name="Hahn M.W."/>
        </authorList>
    </citation>
    <scope>NUCLEOTIDE SEQUENCE [LARGE SCALE GENOMIC DNA]</scope>
    <source>
        <strain evidence="2 3">53C-WASEF</strain>
    </source>
</reference>
<dbReference type="OrthoDB" id="192686at2"/>
<dbReference type="EMBL" id="VMBG01000002">
    <property type="protein sequence ID" value="TSJ77344.1"/>
    <property type="molecule type" value="Genomic_DNA"/>
</dbReference>
<dbReference type="RefSeq" id="WP_144353747.1">
    <property type="nucleotide sequence ID" value="NZ_CBCRVV010000026.1"/>
</dbReference>
<dbReference type="Proteomes" id="UP000315648">
    <property type="component" value="Unassembled WGS sequence"/>
</dbReference>
<keyword evidence="3" id="KW-1185">Reference proteome</keyword>
<evidence type="ECO:0000313" key="3">
    <source>
        <dbReference type="Proteomes" id="UP000315648"/>
    </source>
</evidence>
<feature type="signal peptide" evidence="1">
    <location>
        <begin position="1"/>
        <end position="27"/>
    </location>
</feature>
<comment type="caution">
    <text evidence="2">The sequence shown here is derived from an EMBL/GenBank/DDBJ whole genome shotgun (WGS) entry which is preliminary data.</text>
</comment>
<evidence type="ECO:0000313" key="2">
    <source>
        <dbReference type="EMBL" id="TSJ77344.1"/>
    </source>
</evidence>